<dbReference type="RefSeq" id="WP_183831684.1">
    <property type="nucleotide sequence ID" value="NZ_JACHEU010000002.1"/>
</dbReference>
<proteinExistence type="predicted"/>
<sequence length="135" mass="15053">MDIEIALADFLRREASLRPYPGACGRMADKWVALVRGFSPIARYGRDFETDDDVQAWLTEPGGIAVAVNRIMRSVGLEKTADPQFGDVGLVIHGDRINEKIPISVAIRGRHGWHSRNSSGLMLFPADTYWKAWAI</sequence>
<protein>
    <submittedName>
        <fullName evidence="1">Uncharacterized protein</fullName>
    </submittedName>
</protein>
<dbReference type="Proteomes" id="UP000533306">
    <property type="component" value="Unassembled WGS sequence"/>
</dbReference>
<organism evidence="1 2">
    <name type="scientific">Aquamicrobium lusatiense</name>
    <dbReference type="NCBI Taxonomy" id="89772"/>
    <lineage>
        <taxon>Bacteria</taxon>
        <taxon>Pseudomonadati</taxon>
        <taxon>Pseudomonadota</taxon>
        <taxon>Alphaproteobacteria</taxon>
        <taxon>Hyphomicrobiales</taxon>
        <taxon>Phyllobacteriaceae</taxon>
        <taxon>Aquamicrobium</taxon>
    </lineage>
</organism>
<dbReference type="AlphaFoldDB" id="A0A7W9S3N0"/>
<accession>A0A7W9S3N0</accession>
<reference evidence="1 2" key="1">
    <citation type="submission" date="2020-08" db="EMBL/GenBank/DDBJ databases">
        <title>Genomic Encyclopedia of Type Strains, Phase IV (KMG-IV): sequencing the most valuable type-strain genomes for metagenomic binning, comparative biology and taxonomic classification.</title>
        <authorList>
            <person name="Goeker M."/>
        </authorList>
    </citation>
    <scope>NUCLEOTIDE SEQUENCE [LARGE SCALE GENOMIC DNA]</scope>
    <source>
        <strain evidence="1 2">DSM 11099</strain>
    </source>
</reference>
<evidence type="ECO:0000313" key="2">
    <source>
        <dbReference type="Proteomes" id="UP000533306"/>
    </source>
</evidence>
<dbReference type="EMBL" id="JACHEU010000002">
    <property type="protein sequence ID" value="MBB6013477.1"/>
    <property type="molecule type" value="Genomic_DNA"/>
</dbReference>
<comment type="caution">
    <text evidence="1">The sequence shown here is derived from an EMBL/GenBank/DDBJ whole genome shotgun (WGS) entry which is preliminary data.</text>
</comment>
<keyword evidence="2" id="KW-1185">Reference proteome</keyword>
<evidence type="ECO:0000313" key="1">
    <source>
        <dbReference type="EMBL" id="MBB6013477.1"/>
    </source>
</evidence>
<name>A0A7W9S3N0_9HYPH</name>
<gene>
    <name evidence="1" type="ORF">HNR59_002866</name>
</gene>